<dbReference type="InterPro" id="IPR026992">
    <property type="entry name" value="DIOX_N"/>
</dbReference>
<feature type="domain" description="Fe2OG dioxygenase" evidence="3">
    <location>
        <begin position="177"/>
        <end position="313"/>
    </location>
</feature>
<dbReference type="AlphaFoldDB" id="A0A9P7ECD5"/>
<keyword evidence="5" id="KW-1185">Reference proteome</keyword>
<dbReference type="PROSITE" id="PS51471">
    <property type="entry name" value="FE2OG_OXY"/>
    <property type="match status" value="1"/>
</dbReference>
<dbReference type="Gene3D" id="2.60.120.330">
    <property type="entry name" value="B-lactam Antibiotic, Isopenicillin N Synthase, Chain"/>
    <property type="match status" value="1"/>
</dbReference>
<keyword evidence="4" id="KW-0223">Dioxygenase</keyword>
<name>A0A9P7ECD5_9AGAM</name>
<dbReference type="SUPFAM" id="SSF51197">
    <property type="entry name" value="Clavaminate synthase-like"/>
    <property type="match status" value="2"/>
</dbReference>
<gene>
    <name evidence="4" type="ORF">BJ212DRAFT_1568402</name>
</gene>
<dbReference type="GO" id="GO:0051213">
    <property type="term" value="F:dioxygenase activity"/>
    <property type="evidence" value="ECO:0007669"/>
    <property type="project" value="UniProtKB-KW"/>
</dbReference>
<dbReference type="Pfam" id="PF03171">
    <property type="entry name" value="2OG-FeII_Oxy"/>
    <property type="match status" value="1"/>
</dbReference>
<dbReference type="InterPro" id="IPR050231">
    <property type="entry name" value="Iron_ascorbate_oxido_reductase"/>
</dbReference>
<organism evidence="4 5">
    <name type="scientific">Suillus subaureus</name>
    <dbReference type="NCBI Taxonomy" id="48587"/>
    <lineage>
        <taxon>Eukaryota</taxon>
        <taxon>Fungi</taxon>
        <taxon>Dikarya</taxon>
        <taxon>Basidiomycota</taxon>
        <taxon>Agaricomycotina</taxon>
        <taxon>Agaricomycetes</taxon>
        <taxon>Agaricomycetidae</taxon>
        <taxon>Boletales</taxon>
        <taxon>Suillineae</taxon>
        <taxon>Suillaceae</taxon>
        <taxon>Suillus</taxon>
    </lineage>
</organism>
<dbReference type="InterPro" id="IPR044861">
    <property type="entry name" value="IPNS-like_FE2OG_OXY"/>
</dbReference>
<proteinExistence type="inferred from homology"/>
<sequence>MSSHPIPIIDFAPFLDGSAKQQVADQLLGSFKSAGFVYLTNFGLSNEEVQEMFDWSKRFFALPHESKMLAPHPGSGMHHRGYSFPGQEKETQLPDSGDSAAEAEVPIPSVKESFDIGREEDDLMPNIWPPDHILPGFKESCLAFYWKCYEVEKNILRALALGFGLEEEWFVRYHGMPDNGLRLQHYPSIALESVLTNKVARIATHTDFDTLTVLFPDSVGSLEIEDPNESGRFLAVSPIPNSIIVNAGDFLRRCEGSFGLAGTIYSYQCVDLTSVGSNDIIRSTMHRVRAPPNPVTKDGMLPDRYSIPYFCAADFSTVVDPIPGTWSADYPKKYEPVSVKEYVMKRFAADY</sequence>
<evidence type="ECO:0000256" key="1">
    <source>
        <dbReference type="RuleBase" id="RU003682"/>
    </source>
</evidence>
<dbReference type="Proteomes" id="UP000807769">
    <property type="component" value="Unassembled WGS sequence"/>
</dbReference>
<dbReference type="GeneID" id="64636019"/>
<dbReference type="GO" id="GO:0046872">
    <property type="term" value="F:metal ion binding"/>
    <property type="evidence" value="ECO:0007669"/>
    <property type="project" value="UniProtKB-KW"/>
</dbReference>
<dbReference type="Pfam" id="PF14226">
    <property type="entry name" value="DIOX_N"/>
    <property type="match status" value="1"/>
</dbReference>
<evidence type="ECO:0000313" key="4">
    <source>
        <dbReference type="EMBL" id="KAG1817133.1"/>
    </source>
</evidence>
<comment type="similarity">
    <text evidence="1">Belongs to the iron/ascorbate-dependent oxidoreductase family.</text>
</comment>
<keyword evidence="1" id="KW-0560">Oxidoreductase</keyword>
<dbReference type="InterPro" id="IPR027443">
    <property type="entry name" value="IPNS-like_sf"/>
</dbReference>
<keyword evidence="1" id="KW-0408">Iron</keyword>
<dbReference type="InterPro" id="IPR005123">
    <property type="entry name" value="Oxoglu/Fe-dep_dioxygenase_dom"/>
</dbReference>
<evidence type="ECO:0000259" key="3">
    <source>
        <dbReference type="PROSITE" id="PS51471"/>
    </source>
</evidence>
<comment type="caution">
    <text evidence="4">The sequence shown here is derived from an EMBL/GenBank/DDBJ whole genome shotgun (WGS) entry which is preliminary data.</text>
</comment>
<protein>
    <submittedName>
        <fullName evidence="4">Thymine dioxygenase</fullName>
    </submittedName>
</protein>
<evidence type="ECO:0000256" key="2">
    <source>
        <dbReference type="SAM" id="MobiDB-lite"/>
    </source>
</evidence>
<reference evidence="4" key="1">
    <citation type="journal article" date="2020" name="New Phytol.">
        <title>Comparative genomics reveals dynamic genome evolution in host specialist ectomycorrhizal fungi.</title>
        <authorList>
            <person name="Lofgren L.A."/>
            <person name="Nguyen N.H."/>
            <person name="Vilgalys R."/>
            <person name="Ruytinx J."/>
            <person name="Liao H.L."/>
            <person name="Branco S."/>
            <person name="Kuo A."/>
            <person name="LaButti K."/>
            <person name="Lipzen A."/>
            <person name="Andreopoulos W."/>
            <person name="Pangilinan J."/>
            <person name="Riley R."/>
            <person name="Hundley H."/>
            <person name="Na H."/>
            <person name="Barry K."/>
            <person name="Grigoriev I.V."/>
            <person name="Stajich J.E."/>
            <person name="Kennedy P.G."/>
        </authorList>
    </citation>
    <scope>NUCLEOTIDE SEQUENCE</scope>
    <source>
        <strain evidence="4">MN1</strain>
    </source>
</reference>
<dbReference type="PANTHER" id="PTHR47990">
    <property type="entry name" value="2-OXOGLUTARATE (2OG) AND FE(II)-DEPENDENT OXYGENASE SUPERFAMILY PROTEIN-RELATED"/>
    <property type="match status" value="1"/>
</dbReference>
<keyword evidence="1" id="KW-0479">Metal-binding</keyword>
<dbReference type="OrthoDB" id="288590at2759"/>
<evidence type="ECO:0000313" key="5">
    <source>
        <dbReference type="Proteomes" id="UP000807769"/>
    </source>
</evidence>
<dbReference type="EMBL" id="JABBWG010000014">
    <property type="protein sequence ID" value="KAG1817133.1"/>
    <property type="molecule type" value="Genomic_DNA"/>
</dbReference>
<accession>A0A9P7ECD5</accession>
<dbReference type="RefSeq" id="XP_041193552.1">
    <property type="nucleotide sequence ID" value="XM_041342003.1"/>
</dbReference>
<feature type="region of interest" description="Disordered" evidence="2">
    <location>
        <begin position="73"/>
        <end position="104"/>
    </location>
</feature>